<feature type="region of interest" description="Disordered" evidence="1">
    <location>
        <begin position="1"/>
        <end position="41"/>
    </location>
</feature>
<dbReference type="RefSeq" id="WP_196284149.1">
    <property type="nucleotide sequence ID" value="NZ_JADQDQ010000018.1"/>
</dbReference>
<gene>
    <name evidence="2" type="ORF">I2I05_20565</name>
</gene>
<dbReference type="EMBL" id="JADQDQ010000018">
    <property type="protein sequence ID" value="MBF9239799.1"/>
    <property type="molecule type" value="Genomic_DNA"/>
</dbReference>
<evidence type="ECO:0008006" key="4">
    <source>
        <dbReference type="Google" id="ProtNLM"/>
    </source>
</evidence>
<evidence type="ECO:0000313" key="3">
    <source>
        <dbReference type="Proteomes" id="UP000597617"/>
    </source>
</evidence>
<proteinExistence type="predicted"/>
<keyword evidence="3" id="KW-1185">Reference proteome</keyword>
<organism evidence="2 3">
    <name type="scientific">Hymenobacter jeongseonensis</name>
    <dbReference type="NCBI Taxonomy" id="2791027"/>
    <lineage>
        <taxon>Bacteria</taxon>
        <taxon>Pseudomonadati</taxon>
        <taxon>Bacteroidota</taxon>
        <taxon>Cytophagia</taxon>
        <taxon>Cytophagales</taxon>
        <taxon>Hymenobacteraceae</taxon>
        <taxon>Hymenobacter</taxon>
    </lineage>
</organism>
<evidence type="ECO:0000313" key="2">
    <source>
        <dbReference type="EMBL" id="MBF9239799.1"/>
    </source>
</evidence>
<protein>
    <recommendedName>
        <fullName evidence="4">CopG family transcriptional regulator</fullName>
    </recommendedName>
</protein>
<reference evidence="2 3" key="1">
    <citation type="submission" date="2020-11" db="EMBL/GenBank/DDBJ databases">
        <authorList>
            <person name="Kim M.K."/>
        </authorList>
    </citation>
    <scope>NUCLEOTIDE SEQUENCE [LARGE SCALE GENOMIC DNA]</scope>
    <source>
        <strain evidence="2 3">BT683</strain>
    </source>
</reference>
<dbReference type="Proteomes" id="UP000597617">
    <property type="component" value="Unassembled WGS sequence"/>
</dbReference>
<evidence type="ECO:0000256" key="1">
    <source>
        <dbReference type="SAM" id="MobiDB-lite"/>
    </source>
</evidence>
<name>A0ABS0IN48_9BACT</name>
<sequence>MNTPPKATQDAVSMLRKPGTKAQPSHQAPIGSPKPGKRVYSPFSSRITAENQLCLEQLAYWSREAKVDILNDALEAYFASRPDSHEAIPAKQR</sequence>
<accession>A0ABS0IN48</accession>
<comment type="caution">
    <text evidence="2">The sequence shown here is derived from an EMBL/GenBank/DDBJ whole genome shotgun (WGS) entry which is preliminary data.</text>
</comment>